<dbReference type="PANTHER" id="PTHR48019">
    <property type="entry name" value="SERUM RESPONSE FACTOR HOMOLOG"/>
    <property type="match status" value="1"/>
</dbReference>
<dbReference type="CDD" id="cd00265">
    <property type="entry name" value="MADS_MEF2_like"/>
    <property type="match status" value="1"/>
</dbReference>
<evidence type="ECO:0000256" key="3">
    <source>
        <dbReference type="ARBA" id="ARBA00023125"/>
    </source>
</evidence>
<evidence type="ECO:0000256" key="4">
    <source>
        <dbReference type="ARBA" id="ARBA00023163"/>
    </source>
</evidence>
<dbReference type="InterPro" id="IPR002100">
    <property type="entry name" value="TF_MADSbox"/>
</dbReference>
<comment type="subcellular location">
    <subcellularLocation>
        <location evidence="1">Nucleus</location>
    </subcellularLocation>
</comment>
<feature type="region of interest" description="Disordered" evidence="6">
    <location>
        <begin position="293"/>
        <end position="314"/>
    </location>
</feature>
<dbReference type="InterPro" id="IPR050142">
    <property type="entry name" value="MADS-box/MEF2_TF"/>
</dbReference>
<evidence type="ECO:0000256" key="5">
    <source>
        <dbReference type="ARBA" id="ARBA00023242"/>
    </source>
</evidence>
<dbReference type="GO" id="GO:0003700">
    <property type="term" value="F:DNA-binding transcription factor activity"/>
    <property type="evidence" value="ECO:0007669"/>
    <property type="project" value="InterPro"/>
</dbReference>
<dbReference type="PROSITE" id="PS51297">
    <property type="entry name" value="K_BOX"/>
    <property type="match status" value="1"/>
</dbReference>
<dbReference type="EMBL" id="RDQH01000331">
    <property type="protein sequence ID" value="RXI00402.1"/>
    <property type="molecule type" value="Genomic_DNA"/>
</dbReference>
<name>A0A498K508_MALDO</name>
<keyword evidence="4" id="KW-0804">Transcription</keyword>
<keyword evidence="10" id="KW-1185">Reference proteome</keyword>
<dbReference type="Proteomes" id="UP000290289">
    <property type="component" value="Chromosome 5"/>
</dbReference>
<gene>
    <name evidence="9" type="ORF">DVH24_037950</name>
</gene>
<feature type="compositionally biased region" description="Polar residues" evidence="6">
    <location>
        <begin position="305"/>
        <end position="314"/>
    </location>
</feature>
<dbReference type="PROSITE" id="PS50066">
    <property type="entry name" value="MADS_BOX_2"/>
    <property type="match status" value="1"/>
</dbReference>
<reference evidence="9 10" key="1">
    <citation type="submission" date="2018-10" db="EMBL/GenBank/DDBJ databases">
        <title>A high-quality apple genome assembly.</title>
        <authorList>
            <person name="Hu J."/>
        </authorList>
    </citation>
    <scope>NUCLEOTIDE SEQUENCE [LARGE SCALE GENOMIC DNA]</scope>
    <source>
        <strain evidence="10">cv. HFTH1</strain>
        <tissue evidence="9">Young leaf</tissue>
    </source>
</reference>
<organism evidence="9 10">
    <name type="scientific">Malus domestica</name>
    <name type="common">Apple</name>
    <name type="synonym">Pyrus malus</name>
    <dbReference type="NCBI Taxonomy" id="3750"/>
    <lineage>
        <taxon>Eukaryota</taxon>
        <taxon>Viridiplantae</taxon>
        <taxon>Streptophyta</taxon>
        <taxon>Embryophyta</taxon>
        <taxon>Tracheophyta</taxon>
        <taxon>Spermatophyta</taxon>
        <taxon>Magnoliopsida</taxon>
        <taxon>eudicotyledons</taxon>
        <taxon>Gunneridae</taxon>
        <taxon>Pentapetalae</taxon>
        <taxon>rosids</taxon>
        <taxon>fabids</taxon>
        <taxon>Rosales</taxon>
        <taxon>Rosaceae</taxon>
        <taxon>Amygdaloideae</taxon>
        <taxon>Maleae</taxon>
        <taxon>Malus</taxon>
    </lineage>
</organism>
<dbReference type="Pfam" id="PF00319">
    <property type="entry name" value="SRF-TF"/>
    <property type="match status" value="1"/>
</dbReference>
<evidence type="ECO:0000313" key="9">
    <source>
        <dbReference type="EMBL" id="RXI00402.1"/>
    </source>
</evidence>
<evidence type="ECO:0000259" key="7">
    <source>
        <dbReference type="PROSITE" id="PS50066"/>
    </source>
</evidence>
<evidence type="ECO:0000256" key="6">
    <source>
        <dbReference type="SAM" id="MobiDB-lite"/>
    </source>
</evidence>
<dbReference type="Pfam" id="PF01486">
    <property type="entry name" value="K-box"/>
    <property type="match status" value="1"/>
</dbReference>
<dbReference type="Gene3D" id="3.40.1810.10">
    <property type="entry name" value="Transcription factor, MADS-box"/>
    <property type="match status" value="1"/>
</dbReference>
<keyword evidence="2" id="KW-0805">Transcription regulation</keyword>
<dbReference type="SUPFAM" id="SSF55455">
    <property type="entry name" value="SRF-like"/>
    <property type="match status" value="1"/>
</dbReference>
<dbReference type="GO" id="GO:0046983">
    <property type="term" value="F:protein dimerization activity"/>
    <property type="evidence" value="ECO:0007669"/>
    <property type="project" value="InterPro"/>
</dbReference>
<dbReference type="PRINTS" id="PR00404">
    <property type="entry name" value="MADSDOMAIN"/>
</dbReference>
<evidence type="ECO:0000259" key="8">
    <source>
        <dbReference type="PROSITE" id="PS51297"/>
    </source>
</evidence>
<accession>A0A498K508</accession>
<dbReference type="GO" id="GO:0005634">
    <property type="term" value="C:nucleus"/>
    <property type="evidence" value="ECO:0007669"/>
    <property type="project" value="UniProtKB-SubCell"/>
</dbReference>
<keyword evidence="3" id="KW-0238">DNA-binding</keyword>
<dbReference type="PROSITE" id="PS00350">
    <property type="entry name" value="MADS_BOX_1"/>
    <property type="match status" value="1"/>
</dbReference>
<evidence type="ECO:0000256" key="2">
    <source>
        <dbReference type="ARBA" id="ARBA00023015"/>
    </source>
</evidence>
<keyword evidence="5" id="KW-0539">Nucleus</keyword>
<feature type="domain" description="K-box" evidence="8">
    <location>
        <begin position="156"/>
        <end position="249"/>
    </location>
</feature>
<proteinExistence type="predicted"/>
<sequence>MGRGKIVIRRIDNSTSRQVTFSKRRNGLLKKAKELSILCDAEVGLIVFSSTGRLYDYASTSETLFSCEDFCLPEDYAGSSFRKCSFLGTYEGGCMMGKAEFLDVRILYLQVLTQLHKYIYRGRFCGDIKKTNFETHEINYRSFQQTERGAPSTAESCFRTQVLAKGGSKLEATIAVLGRMSQLMGEELSGLSAKDLQNLESQLEMSLKGVRTKKNQIFDDEIKELNQKTNFIHQENIELYKKLDLKGKENEELQKKVYEARDMIGGNKTSQPPYSISNAYDLHAPIHLQLSQPHIQTLPGPPPQNNEVPTKQSN</sequence>
<evidence type="ECO:0000256" key="1">
    <source>
        <dbReference type="ARBA" id="ARBA00004123"/>
    </source>
</evidence>
<dbReference type="AlphaFoldDB" id="A0A498K508"/>
<dbReference type="GO" id="GO:0045944">
    <property type="term" value="P:positive regulation of transcription by RNA polymerase II"/>
    <property type="evidence" value="ECO:0007669"/>
    <property type="project" value="InterPro"/>
</dbReference>
<dbReference type="InterPro" id="IPR036879">
    <property type="entry name" value="TF_MADSbox_sf"/>
</dbReference>
<dbReference type="SMART" id="SM00432">
    <property type="entry name" value="MADS"/>
    <property type="match status" value="1"/>
</dbReference>
<dbReference type="InterPro" id="IPR033896">
    <property type="entry name" value="MEF2-like_N"/>
</dbReference>
<protein>
    <submittedName>
        <fullName evidence="9">Uncharacterized protein</fullName>
    </submittedName>
</protein>
<comment type="caution">
    <text evidence="9">The sequence shown here is derived from an EMBL/GenBank/DDBJ whole genome shotgun (WGS) entry which is preliminary data.</text>
</comment>
<feature type="domain" description="MADS-box" evidence="7">
    <location>
        <begin position="1"/>
        <end position="61"/>
    </location>
</feature>
<dbReference type="GO" id="GO:0000977">
    <property type="term" value="F:RNA polymerase II transcription regulatory region sequence-specific DNA binding"/>
    <property type="evidence" value="ECO:0007669"/>
    <property type="project" value="InterPro"/>
</dbReference>
<evidence type="ECO:0000313" key="10">
    <source>
        <dbReference type="Proteomes" id="UP000290289"/>
    </source>
</evidence>
<dbReference type="InterPro" id="IPR002487">
    <property type="entry name" value="TF_Kbox"/>
</dbReference>